<evidence type="ECO:0000256" key="2">
    <source>
        <dbReference type="ARBA" id="ARBA00023295"/>
    </source>
</evidence>
<sequence length="603" mass="65273">MAPVEATVTPRIHPTPAAISMRGEPFPVTPDVGLVTGARTDTPAVAAVRTALASAGFTRVTEATESDPGTPVTVWVGGPAENAATAGTLDTLGVRGPAGLRADGYVLASGRDSADREHVVLAGVDGAGTFYAAQSLRQLLTPAGMPSVEVRDEPSAEHRGTIEGFYGQPWSHADRLDQMDFYGRTKQNIYVYAPKDDPYHREKWREPYPPAELARLKELVDRAAANHVGFTFALSPGLSICYSSDADLRALVDKFESLYGIGVRQFNIPLDDISYDKWNCVEDEQKFGPGSPASAGAAQSFVLNRVKTAFNDKHPDVSPLQTVATEYYDIKESAYKKALREQLDPSVLVQWTGIGVIAPTITTADARAAREVFGHKILVWDNYPVNDYVKERLLLGPYVGREPGITTETVGVTANPMNQAQASKIALHTSADFLWNAPAYDPARSWEAAIADLGGTAANWLRVFAENSHSSRIQPVESATLTPLIAELWRAFEQNQDVTAPAAKVNEYFGLVEQTPARLAEGLANPRFLTETKPWLDKFGAYGAAGKIAADLLVAYQKGDTATVERLRADLTAKRDELHAIPQVLAPGVFDPFLDRALRDTGA</sequence>
<dbReference type="Gene3D" id="1.20.58.460">
    <property type="entry name" value="Hyaluronidase post-catalytic domain-like"/>
    <property type="match status" value="1"/>
</dbReference>
<dbReference type="OrthoDB" id="9760892at2"/>
<dbReference type="SUPFAM" id="SSF51445">
    <property type="entry name" value="(Trans)glycosidases"/>
    <property type="match status" value="1"/>
</dbReference>
<dbReference type="SUPFAM" id="SSF140657">
    <property type="entry name" value="Hyaluronidase post-catalytic domain-like"/>
    <property type="match status" value="1"/>
</dbReference>
<keyword evidence="2 3" id="KW-0326">Glycosidase</keyword>
<dbReference type="EMBL" id="SGWQ01000011">
    <property type="protein sequence ID" value="RZS32841.1"/>
    <property type="molecule type" value="Genomic_DNA"/>
</dbReference>
<dbReference type="InterPro" id="IPR029018">
    <property type="entry name" value="Hex-like_dom2"/>
</dbReference>
<evidence type="ECO:0000313" key="6">
    <source>
        <dbReference type="Proteomes" id="UP000294257"/>
    </source>
</evidence>
<evidence type="ECO:0000256" key="1">
    <source>
        <dbReference type="ARBA" id="ARBA00022801"/>
    </source>
</evidence>
<dbReference type="InterPro" id="IPR017853">
    <property type="entry name" value="GH"/>
</dbReference>
<dbReference type="PANTHER" id="PTHR13170">
    <property type="entry name" value="O-GLCNACASE"/>
    <property type="match status" value="1"/>
</dbReference>
<evidence type="ECO:0000259" key="4">
    <source>
        <dbReference type="PROSITE" id="PS52009"/>
    </source>
</evidence>
<accession>A0A4Q7KFE3</accession>
<keyword evidence="1 3" id="KW-0378">Hydrolase</keyword>
<keyword evidence="6" id="KW-1185">Reference proteome</keyword>
<reference evidence="5 6" key="1">
    <citation type="submission" date="2019-02" db="EMBL/GenBank/DDBJ databases">
        <title>Genomic Encyclopedia of Type Strains, Phase IV (KMG-IV): sequencing the most valuable type-strain genomes for metagenomic binning, comparative biology and taxonomic classification.</title>
        <authorList>
            <person name="Goeker M."/>
        </authorList>
    </citation>
    <scope>NUCLEOTIDE SEQUENCE [LARGE SCALE GENOMIC DNA]</scope>
    <source>
        <strain evidence="5 6">DSM 101727</strain>
    </source>
</reference>
<dbReference type="Gene3D" id="3.30.379.10">
    <property type="entry name" value="Chitobiase/beta-hexosaminidase domain 2-like"/>
    <property type="match status" value="1"/>
</dbReference>
<dbReference type="InterPro" id="IPR049019">
    <property type="entry name" value="NagJ-like_helical"/>
</dbReference>
<gene>
    <name evidence="5" type="ORF">EV193_111226</name>
</gene>
<dbReference type="PROSITE" id="PS52009">
    <property type="entry name" value="GH84"/>
    <property type="match status" value="1"/>
</dbReference>
<dbReference type="SUPFAM" id="SSF55545">
    <property type="entry name" value="beta-N-acetylhexosaminidase-like domain"/>
    <property type="match status" value="1"/>
</dbReference>
<comment type="caution">
    <text evidence="5">The sequence shown here is derived from an EMBL/GenBank/DDBJ whole genome shotgun (WGS) entry which is preliminary data.</text>
</comment>
<organism evidence="5 6">
    <name type="scientific">Herbihabitans rhizosphaerae</name>
    <dbReference type="NCBI Taxonomy" id="1872711"/>
    <lineage>
        <taxon>Bacteria</taxon>
        <taxon>Bacillati</taxon>
        <taxon>Actinomycetota</taxon>
        <taxon>Actinomycetes</taxon>
        <taxon>Pseudonocardiales</taxon>
        <taxon>Pseudonocardiaceae</taxon>
        <taxon>Herbihabitans</taxon>
    </lineage>
</organism>
<name>A0A4Q7KFE3_9PSEU</name>
<feature type="active site" description="Proton donor" evidence="3">
    <location>
        <position position="272"/>
    </location>
</feature>
<evidence type="ECO:0000313" key="5">
    <source>
        <dbReference type="EMBL" id="RZS32841.1"/>
    </source>
</evidence>
<proteinExistence type="inferred from homology"/>
<dbReference type="Pfam" id="PF21774">
    <property type="entry name" value="NagJ_C"/>
    <property type="match status" value="1"/>
</dbReference>
<dbReference type="GO" id="GO:0015929">
    <property type="term" value="F:hexosaminidase activity"/>
    <property type="evidence" value="ECO:0007669"/>
    <property type="project" value="UniProtKB-ARBA"/>
</dbReference>
<dbReference type="AlphaFoldDB" id="A0A4Q7KFE3"/>
<dbReference type="PANTHER" id="PTHR13170:SF16">
    <property type="entry name" value="PROTEIN O-GLCNACASE"/>
    <property type="match status" value="1"/>
</dbReference>
<comment type="similarity">
    <text evidence="3">Belongs to the glycosyl hydrolase 84 family.</text>
</comment>
<dbReference type="GO" id="GO:0005975">
    <property type="term" value="P:carbohydrate metabolic process"/>
    <property type="evidence" value="ECO:0007669"/>
    <property type="project" value="UniProtKB-ARBA"/>
</dbReference>
<dbReference type="InterPro" id="IPR015882">
    <property type="entry name" value="HEX_bac_N"/>
</dbReference>
<protein>
    <submittedName>
        <fullName evidence="5">Glycosyl hydrolase family 20</fullName>
    </submittedName>
</protein>
<dbReference type="GO" id="GO:1901135">
    <property type="term" value="P:carbohydrate derivative metabolic process"/>
    <property type="evidence" value="ECO:0007669"/>
    <property type="project" value="UniProtKB-ARBA"/>
</dbReference>
<evidence type="ECO:0000256" key="3">
    <source>
        <dbReference type="PROSITE-ProRule" id="PRU01353"/>
    </source>
</evidence>
<dbReference type="Pfam" id="PF02838">
    <property type="entry name" value="Glyco_hydro_20b"/>
    <property type="match status" value="1"/>
</dbReference>
<dbReference type="RefSeq" id="WP_130347783.1">
    <property type="nucleotide sequence ID" value="NZ_SGWQ01000011.1"/>
</dbReference>
<feature type="domain" description="GH84" evidence="4">
    <location>
        <begin position="157"/>
        <end position="438"/>
    </location>
</feature>
<dbReference type="Pfam" id="PF07555">
    <property type="entry name" value="NAGidase"/>
    <property type="match status" value="1"/>
</dbReference>
<dbReference type="InterPro" id="IPR011496">
    <property type="entry name" value="O-GlcNAcase_cat"/>
</dbReference>
<dbReference type="InterPro" id="IPR051822">
    <property type="entry name" value="Glycosyl_Hydrolase_84"/>
</dbReference>
<dbReference type="Gene3D" id="3.20.20.80">
    <property type="entry name" value="Glycosidases"/>
    <property type="match status" value="1"/>
</dbReference>
<dbReference type="Proteomes" id="UP000294257">
    <property type="component" value="Unassembled WGS sequence"/>
</dbReference>